<dbReference type="OrthoDB" id="9771846at2"/>
<accession>A0A0S2HYT0</accession>
<protein>
    <submittedName>
        <fullName evidence="3">Glycosyltransferase KanE</fullName>
        <ecNumber evidence="3">2.4.1.-</ecNumber>
    </submittedName>
</protein>
<dbReference type="RefSeq" id="WP_057952721.1">
    <property type="nucleotide sequence ID" value="NZ_CP013118.1"/>
</dbReference>
<dbReference type="SUPFAM" id="SSF53756">
    <property type="entry name" value="UDP-Glycosyltransferase/glycogen phosphorylase"/>
    <property type="match status" value="1"/>
</dbReference>
<dbReference type="KEGG" id="blq:L21SP5_01608"/>
<dbReference type="Proteomes" id="UP000064893">
    <property type="component" value="Chromosome"/>
</dbReference>
<dbReference type="EMBL" id="CP013118">
    <property type="protein sequence ID" value="ALO15251.1"/>
    <property type="molecule type" value="Genomic_DNA"/>
</dbReference>
<feature type="domain" description="Glycosyl transferase family 1" evidence="2">
    <location>
        <begin position="186"/>
        <end position="341"/>
    </location>
</feature>
<keyword evidence="4" id="KW-1185">Reference proteome</keyword>
<dbReference type="EC" id="2.4.1.-" evidence="3"/>
<gene>
    <name evidence="3" type="primary">kanE</name>
    <name evidence="3" type="ORF">L21SP5_01608</name>
</gene>
<proteinExistence type="predicted"/>
<evidence type="ECO:0000313" key="3">
    <source>
        <dbReference type="EMBL" id="ALO15251.1"/>
    </source>
</evidence>
<name>A0A0S2HYT0_9BACT</name>
<keyword evidence="1 3" id="KW-0808">Transferase</keyword>
<evidence type="ECO:0000256" key="1">
    <source>
        <dbReference type="ARBA" id="ARBA00022679"/>
    </source>
</evidence>
<dbReference type="AlphaFoldDB" id="A0A0S2HYT0"/>
<dbReference type="PANTHER" id="PTHR46401">
    <property type="entry name" value="GLYCOSYLTRANSFERASE WBBK-RELATED"/>
    <property type="match status" value="1"/>
</dbReference>
<evidence type="ECO:0000259" key="2">
    <source>
        <dbReference type="Pfam" id="PF00534"/>
    </source>
</evidence>
<dbReference type="GO" id="GO:0009103">
    <property type="term" value="P:lipopolysaccharide biosynthetic process"/>
    <property type="evidence" value="ECO:0007669"/>
    <property type="project" value="TreeGrafter"/>
</dbReference>
<dbReference type="Pfam" id="PF00534">
    <property type="entry name" value="Glycos_transf_1"/>
    <property type="match status" value="1"/>
</dbReference>
<dbReference type="GO" id="GO:0016757">
    <property type="term" value="F:glycosyltransferase activity"/>
    <property type="evidence" value="ECO:0007669"/>
    <property type="project" value="UniProtKB-KW"/>
</dbReference>
<dbReference type="Gene3D" id="3.40.50.2000">
    <property type="entry name" value="Glycogen Phosphorylase B"/>
    <property type="match status" value="2"/>
</dbReference>
<evidence type="ECO:0000313" key="4">
    <source>
        <dbReference type="Proteomes" id="UP000064893"/>
    </source>
</evidence>
<organism evidence="3 4">
    <name type="scientific">Salinivirga cyanobacteriivorans</name>
    <dbReference type="NCBI Taxonomy" id="1307839"/>
    <lineage>
        <taxon>Bacteria</taxon>
        <taxon>Pseudomonadati</taxon>
        <taxon>Bacteroidota</taxon>
        <taxon>Bacteroidia</taxon>
        <taxon>Bacteroidales</taxon>
        <taxon>Salinivirgaceae</taxon>
        <taxon>Salinivirga</taxon>
    </lineage>
</organism>
<keyword evidence="3" id="KW-0328">Glycosyltransferase</keyword>
<dbReference type="PANTHER" id="PTHR46401:SF2">
    <property type="entry name" value="GLYCOSYLTRANSFERASE WBBK-RELATED"/>
    <property type="match status" value="1"/>
</dbReference>
<dbReference type="STRING" id="1307839.L21SP5_01608"/>
<reference evidence="3 4" key="1">
    <citation type="submission" date="2015-11" db="EMBL/GenBank/DDBJ databases">
        <title>Description and complete genome sequence of a novel strain predominating in hypersaline microbial mats and representing a new family of the Bacteriodetes phylum.</title>
        <authorList>
            <person name="Spring S."/>
            <person name="Bunk B."/>
            <person name="Sproer C."/>
            <person name="Klenk H.-P."/>
        </authorList>
    </citation>
    <scope>NUCLEOTIDE SEQUENCE [LARGE SCALE GENOMIC DNA]</scope>
    <source>
        <strain evidence="3 4">L21-Spi-D4</strain>
    </source>
</reference>
<sequence length="373" mass="42809">MKISYLSTFYPFRGGIAQFNAALYRALIAKGHEVDPITFKRQYPNLLFPGKTQYVTSDDKADIIPSQQMVDSIDPFNWITSAKKIRKMSPDILLMKFWIPYFAPSFGHISKHQNPNTRSIAILDNVIPHERKFFDIPLIKYYLNRVNGFIVMSEQVRDELLSIKPDARFAYKQHPLYDHFGAPEDKTIARQKLGLSANKKTLLFFGFIRAYKGLDLLIEAMNKLDDSYQLIIAGESYSSFEPYQKQIDQNRFRNNIHPNVRYISDKEVPLFFSAADACVLPYKSATQSGITSIAYHFELPMIATNVGGLEEMVKDNETGVVVDKPNADNLATGIKRFFKIDQSHFADQIRAKKKELSWEGFAQSILDLYKTIE</sequence>
<dbReference type="InterPro" id="IPR001296">
    <property type="entry name" value="Glyco_trans_1"/>
</dbReference>